<evidence type="ECO:0000259" key="7">
    <source>
        <dbReference type="SMART" id="SM00827"/>
    </source>
</evidence>
<dbReference type="InterPro" id="IPR024925">
    <property type="entry name" value="Malonyl_CoA-ACP_transAc"/>
</dbReference>
<evidence type="ECO:0000256" key="2">
    <source>
        <dbReference type="ARBA" id="ARBA00018953"/>
    </source>
</evidence>
<evidence type="ECO:0000256" key="5">
    <source>
        <dbReference type="ARBA" id="ARBA00048462"/>
    </source>
</evidence>
<reference evidence="8" key="1">
    <citation type="submission" date="2022-10" db="EMBL/GenBank/DDBJ databases">
        <title>Host association and intracellularity evolved multiple times independently in the Rickettsiales.</title>
        <authorList>
            <person name="Castelli M."/>
            <person name="Nardi T."/>
            <person name="Gammuto L."/>
            <person name="Bellinzona G."/>
            <person name="Sabaneyeva E."/>
            <person name="Potekhin A."/>
            <person name="Serra V."/>
            <person name="Petroni G."/>
            <person name="Sassera D."/>
        </authorList>
    </citation>
    <scope>NUCLEOTIDE SEQUENCE [LARGE SCALE GENOMIC DNA]</scope>
    <source>
        <strain evidence="8">US_Bl 11III1</strain>
    </source>
</reference>
<evidence type="ECO:0000256" key="6">
    <source>
        <dbReference type="PIRNR" id="PIRNR000446"/>
    </source>
</evidence>
<protein>
    <recommendedName>
        <fullName evidence="2 6">Malonyl CoA-acyl carrier protein transacylase</fullName>
        <ecNumber evidence="1 6">2.3.1.39</ecNumber>
    </recommendedName>
</protein>
<keyword evidence="4 6" id="KW-0012">Acyltransferase</keyword>
<dbReference type="Proteomes" id="UP001325140">
    <property type="component" value="Chromosome"/>
</dbReference>
<dbReference type="Gene3D" id="3.30.70.250">
    <property type="entry name" value="Malonyl-CoA ACP transacylase, ACP-binding"/>
    <property type="match status" value="1"/>
</dbReference>
<dbReference type="PIRSF" id="PIRSF000446">
    <property type="entry name" value="Mct"/>
    <property type="match status" value="1"/>
</dbReference>
<name>A0ABZ0UP68_9RICK</name>
<keyword evidence="3 6" id="KW-0808">Transferase</keyword>
<dbReference type="SUPFAM" id="SSF52151">
    <property type="entry name" value="FabD/lysophospholipase-like"/>
    <property type="match status" value="1"/>
</dbReference>
<dbReference type="PANTHER" id="PTHR42681:SF1">
    <property type="entry name" value="MALONYL-COA-ACYL CARRIER PROTEIN TRANSACYLASE, MITOCHONDRIAL"/>
    <property type="match status" value="1"/>
</dbReference>
<dbReference type="Pfam" id="PF00698">
    <property type="entry name" value="Acyl_transf_1"/>
    <property type="match status" value="1"/>
</dbReference>
<dbReference type="PANTHER" id="PTHR42681">
    <property type="entry name" value="MALONYL-COA-ACYL CARRIER PROTEIN TRANSACYLASE, MITOCHONDRIAL"/>
    <property type="match status" value="1"/>
</dbReference>
<dbReference type="InterPro" id="IPR016036">
    <property type="entry name" value="Malonyl_transacylase_ACP-bd"/>
</dbReference>
<evidence type="ECO:0000256" key="4">
    <source>
        <dbReference type="ARBA" id="ARBA00023315"/>
    </source>
</evidence>
<dbReference type="InterPro" id="IPR016035">
    <property type="entry name" value="Acyl_Trfase/lysoPLipase"/>
</dbReference>
<feature type="domain" description="Malonyl-CoA:ACP transacylase (MAT)" evidence="7">
    <location>
        <begin position="8"/>
        <end position="317"/>
    </location>
</feature>
<dbReference type="RefSeq" id="WP_323722344.1">
    <property type="nucleotide sequence ID" value="NZ_CP110343.1"/>
</dbReference>
<sequence length="324" mass="36065">MAKNIVLLFPGQGSQYVKMGQDLYEKFSVAREVFEEVDDALEMKLTDIIFGDDIESLTTTYNAQPSIMAMSMAIIRIIKKEMKKKFYNNVNVVAGHSLGEYSALCAIDGINLRDTAKLLFMRGKIMHDTAKSSTGGMIALLGCYDISIVKKIIESVKQYCSSDSICEIANDNGAGQVILSCTGDALDKASVIASGVGIRKIMKLNVNIPFHSSIMKEAASCFVEYLDAIDIRDVDIPIVMNYDAKARTVAKEIRGAMMLQMNNLVRWRESIECILETYQPRYIVEIGPKRVLGDLISRMIPYNLNVKIFSTSTVKELSDFLDIV</sequence>
<dbReference type="Gene3D" id="3.40.366.10">
    <property type="entry name" value="Malonyl-Coenzyme A Acyl Carrier Protein, domain 2"/>
    <property type="match status" value="1"/>
</dbReference>
<dbReference type="EMBL" id="CP110343">
    <property type="protein sequence ID" value="WPX97692.1"/>
    <property type="molecule type" value="Genomic_DNA"/>
</dbReference>
<comment type="similarity">
    <text evidence="6">Belongs to the fabD family.</text>
</comment>
<keyword evidence="9" id="KW-1185">Reference proteome</keyword>
<evidence type="ECO:0000256" key="3">
    <source>
        <dbReference type="ARBA" id="ARBA00022679"/>
    </source>
</evidence>
<accession>A0ABZ0UP68</accession>
<dbReference type="InterPro" id="IPR050858">
    <property type="entry name" value="Mal-CoA-ACP_Trans/PKS_FabD"/>
</dbReference>
<dbReference type="InterPro" id="IPR001227">
    <property type="entry name" value="Ac_transferase_dom_sf"/>
</dbReference>
<proteinExistence type="inferred from homology"/>
<organism evidence="8 9">
    <name type="scientific">Candidatus Fokinia crypta</name>
    <dbReference type="NCBI Taxonomy" id="1920990"/>
    <lineage>
        <taxon>Bacteria</taxon>
        <taxon>Pseudomonadati</taxon>
        <taxon>Pseudomonadota</taxon>
        <taxon>Alphaproteobacteria</taxon>
        <taxon>Rickettsiales</taxon>
        <taxon>Candidatus Midichloriaceae</taxon>
        <taxon>Candidatus Fokinia</taxon>
    </lineage>
</organism>
<evidence type="ECO:0000313" key="8">
    <source>
        <dbReference type="EMBL" id="WPX97692.1"/>
    </source>
</evidence>
<dbReference type="InterPro" id="IPR014043">
    <property type="entry name" value="Acyl_transferase_dom"/>
</dbReference>
<gene>
    <name evidence="8" type="ORF">Fokcrypt_00205</name>
</gene>
<evidence type="ECO:0000256" key="1">
    <source>
        <dbReference type="ARBA" id="ARBA00013258"/>
    </source>
</evidence>
<dbReference type="SMART" id="SM00827">
    <property type="entry name" value="PKS_AT"/>
    <property type="match status" value="1"/>
</dbReference>
<comment type="catalytic activity">
    <reaction evidence="5 6">
        <text>holo-[ACP] + malonyl-CoA = malonyl-[ACP] + CoA</text>
        <dbReference type="Rhea" id="RHEA:41792"/>
        <dbReference type="Rhea" id="RHEA-COMP:9623"/>
        <dbReference type="Rhea" id="RHEA-COMP:9685"/>
        <dbReference type="ChEBI" id="CHEBI:57287"/>
        <dbReference type="ChEBI" id="CHEBI:57384"/>
        <dbReference type="ChEBI" id="CHEBI:64479"/>
        <dbReference type="ChEBI" id="CHEBI:78449"/>
        <dbReference type="EC" id="2.3.1.39"/>
    </reaction>
</comment>
<dbReference type="SUPFAM" id="SSF55048">
    <property type="entry name" value="Probable ACP-binding domain of malonyl-CoA ACP transacylase"/>
    <property type="match status" value="1"/>
</dbReference>
<evidence type="ECO:0000313" key="9">
    <source>
        <dbReference type="Proteomes" id="UP001325140"/>
    </source>
</evidence>
<dbReference type="EC" id="2.3.1.39" evidence="1 6"/>